<evidence type="ECO:0000313" key="10">
    <source>
        <dbReference type="Proteomes" id="UP000623509"/>
    </source>
</evidence>
<dbReference type="InterPro" id="IPR007627">
    <property type="entry name" value="RNA_pol_sigma70_r2"/>
</dbReference>
<dbReference type="InterPro" id="IPR013325">
    <property type="entry name" value="RNA_pol_sigma_r2"/>
</dbReference>
<feature type="domain" description="RNA polymerase sigma factor 70 region 4 type 2" evidence="6">
    <location>
        <begin position="111"/>
        <end position="158"/>
    </location>
</feature>
<dbReference type="PANTHER" id="PTHR43133">
    <property type="entry name" value="RNA POLYMERASE ECF-TYPE SIGMA FACTO"/>
    <property type="match status" value="1"/>
</dbReference>
<dbReference type="InterPro" id="IPR013249">
    <property type="entry name" value="RNA_pol_sigma70_r4_t2"/>
</dbReference>
<comment type="similarity">
    <text evidence="1">Belongs to the sigma-70 factor family. ECF subfamily.</text>
</comment>
<dbReference type="GO" id="GO:0006352">
    <property type="term" value="P:DNA-templated transcription initiation"/>
    <property type="evidence" value="ECO:0007669"/>
    <property type="project" value="InterPro"/>
</dbReference>
<comment type="caution">
    <text evidence="8">The sequence shown here is derived from an EMBL/GenBank/DDBJ whole genome shotgun (WGS) entry which is preliminary data.</text>
</comment>
<dbReference type="SUPFAM" id="SSF88659">
    <property type="entry name" value="Sigma3 and sigma4 domains of RNA polymerase sigma factors"/>
    <property type="match status" value="1"/>
</dbReference>
<organism evidence="8 9">
    <name type="scientific">Candidatus Dactylopiibacterium carminicum</name>
    <dbReference type="NCBI Taxonomy" id="857335"/>
    <lineage>
        <taxon>Bacteria</taxon>
        <taxon>Pseudomonadati</taxon>
        <taxon>Pseudomonadota</taxon>
        <taxon>Betaproteobacteria</taxon>
        <taxon>Rhodocyclales</taxon>
        <taxon>Rhodocyclaceae</taxon>
        <taxon>Candidatus Dactylopiibacterium</taxon>
    </lineage>
</organism>
<evidence type="ECO:0000259" key="6">
    <source>
        <dbReference type="Pfam" id="PF08281"/>
    </source>
</evidence>
<dbReference type="InterPro" id="IPR013324">
    <property type="entry name" value="RNA_pol_sigma_r3/r4-like"/>
</dbReference>
<evidence type="ECO:0000256" key="2">
    <source>
        <dbReference type="ARBA" id="ARBA00023015"/>
    </source>
</evidence>
<gene>
    <name evidence="7" type="ORF">BGI27_14565</name>
    <name evidence="8" type="ORF">CGU29_14180</name>
</gene>
<dbReference type="Pfam" id="PF08281">
    <property type="entry name" value="Sigma70_r4_2"/>
    <property type="match status" value="1"/>
</dbReference>
<evidence type="ECO:0000313" key="8">
    <source>
        <dbReference type="EMBL" id="PAS91842.1"/>
    </source>
</evidence>
<keyword evidence="2" id="KW-0805">Transcription regulation</keyword>
<dbReference type="OrthoDB" id="8654550at2"/>
<dbReference type="InterPro" id="IPR036388">
    <property type="entry name" value="WH-like_DNA-bd_sf"/>
</dbReference>
<evidence type="ECO:0000313" key="7">
    <source>
        <dbReference type="EMBL" id="KAF7598190.1"/>
    </source>
</evidence>
<accession>A0A272ENZ7</accession>
<dbReference type="RefSeq" id="WP_095525576.1">
    <property type="nucleotide sequence ID" value="NZ_MDUX01000059.1"/>
</dbReference>
<keyword evidence="4" id="KW-0804">Transcription</keyword>
<reference evidence="8 9" key="2">
    <citation type="submission" date="2017-07" db="EMBL/GenBank/DDBJ databases">
        <title>Candidatus Dactylopiibacterium carminicum, a nitrogen-fixing symbiont of the cochineal insect Dactylopius coccus and Dactylopius opuntiae (Hemiptera: Coccoidea: Dactylopiidae).</title>
        <authorList>
            <person name="Vera A."/>
        </authorList>
    </citation>
    <scope>NUCLEOTIDE SEQUENCE [LARGE SCALE GENOMIC DNA]</scope>
    <source>
        <strain evidence="8 9">NFDCM</strain>
    </source>
</reference>
<evidence type="ECO:0000313" key="9">
    <source>
        <dbReference type="Proteomes" id="UP000216107"/>
    </source>
</evidence>
<dbReference type="GO" id="GO:0003677">
    <property type="term" value="F:DNA binding"/>
    <property type="evidence" value="ECO:0007669"/>
    <property type="project" value="InterPro"/>
</dbReference>
<dbReference type="Pfam" id="PF04542">
    <property type="entry name" value="Sigma70_r2"/>
    <property type="match status" value="1"/>
</dbReference>
<feature type="domain" description="RNA polymerase sigma-70 region 2" evidence="5">
    <location>
        <begin position="13"/>
        <end position="78"/>
    </location>
</feature>
<sequence length="175" mass="19747">MSTTAPTDSLAALYADNHSWLQAWLRKKLNCSHRAADLTQDTFLRLLVSGRLPEPEFSRAYLTQIAKGLMVDQFRRRQIELAYLDALAQLPEVQAPSPETQALVIETLSFLDTALNRLPVPVRETFLLSQFDGLTYRTIAERLGIAPATVRKYMLRATLACYAALEETSQKPKHL</sequence>
<dbReference type="SUPFAM" id="SSF88946">
    <property type="entry name" value="Sigma2 domain of RNA polymerase sigma factors"/>
    <property type="match status" value="1"/>
</dbReference>
<proteinExistence type="inferred from homology"/>
<dbReference type="AlphaFoldDB" id="A0A272ENZ7"/>
<evidence type="ECO:0000259" key="5">
    <source>
        <dbReference type="Pfam" id="PF04542"/>
    </source>
</evidence>
<dbReference type="GO" id="GO:0016987">
    <property type="term" value="F:sigma factor activity"/>
    <property type="evidence" value="ECO:0007669"/>
    <property type="project" value="UniProtKB-KW"/>
</dbReference>
<dbReference type="PANTHER" id="PTHR43133:SF63">
    <property type="entry name" value="RNA POLYMERASE SIGMA FACTOR FECI-RELATED"/>
    <property type="match status" value="1"/>
</dbReference>
<evidence type="ECO:0000256" key="1">
    <source>
        <dbReference type="ARBA" id="ARBA00010641"/>
    </source>
</evidence>
<evidence type="ECO:0000256" key="3">
    <source>
        <dbReference type="ARBA" id="ARBA00023082"/>
    </source>
</evidence>
<dbReference type="Gene3D" id="1.10.10.10">
    <property type="entry name" value="Winged helix-like DNA-binding domain superfamily/Winged helix DNA-binding domain"/>
    <property type="match status" value="1"/>
</dbReference>
<keyword evidence="10" id="KW-1185">Reference proteome</keyword>
<dbReference type="Proteomes" id="UP000216107">
    <property type="component" value="Unassembled WGS sequence"/>
</dbReference>
<evidence type="ECO:0000256" key="4">
    <source>
        <dbReference type="ARBA" id="ARBA00023163"/>
    </source>
</evidence>
<reference evidence="7 10" key="1">
    <citation type="submission" date="2016-08" db="EMBL/GenBank/DDBJ databases">
        <title>Candidatus Dactylopiibacterium carminicum genome sequence.</title>
        <authorList>
            <person name="Ramirez-Puebla S.T."/>
            <person name="Ormeno-Orrillo E."/>
            <person name="Vera-Ponce De Leon A."/>
            <person name="Luis L."/>
            <person name="Sanchez-Flores A."/>
            <person name="Monica R."/>
            <person name="Martinez-Romero E."/>
        </authorList>
    </citation>
    <scope>NUCLEOTIDE SEQUENCE [LARGE SCALE GENOMIC DNA]</scope>
    <source>
        <strain evidence="7">END1</strain>
    </source>
</reference>
<protein>
    <submittedName>
        <fullName evidence="8">RNA polymerase subunit sigma</fullName>
    </submittedName>
</protein>
<dbReference type="InterPro" id="IPR039425">
    <property type="entry name" value="RNA_pol_sigma-70-like"/>
</dbReference>
<dbReference type="Proteomes" id="UP000623509">
    <property type="component" value="Unassembled WGS sequence"/>
</dbReference>
<name>A0A272ENZ7_9RHOO</name>
<keyword evidence="3" id="KW-0731">Sigma factor</keyword>
<dbReference type="InterPro" id="IPR014284">
    <property type="entry name" value="RNA_pol_sigma-70_dom"/>
</dbReference>
<dbReference type="EMBL" id="NMRN01000057">
    <property type="protein sequence ID" value="PAS91842.1"/>
    <property type="molecule type" value="Genomic_DNA"/>
</dbReference>
<dbReference type="Gene3D" id="1.10.1740.10">
    <property type="match status" value="1"/>
</dbReference>
<dbReference type="EMBL" id="MDUX01000059">
    <property type="protein sequence ID" value="KAF7598190.1"/>
    <property type="molecule type" value="Genomic_DNA"/>
</dbReference>
<dbReference type="NCBIfam" id="TIGR02937">
    <property type="entry name" value="sigma70-ECF"/>
    <property type="match status" value="1"/>
</dbReference>